<keyword evidence="2 5" id="KW-0812">Transmembrane</keyword>
<dbReference type="InterPro" id="IPR035952">
    <property type="entry name" value="Rhomboid-like_sf"/>
</dbReference>
<feature type="transmembrane region" description="Helical" evidence="5">
    <location>
        <begin position="61"/>
        <end position="79"/>
    </location>
</feature>
<dbReference type="Gene3D" id="1.20.1540.10">
    <property type="entry name" value="Rhomboid-like"/>
    <property type="match status" value="1"/>
</dbReference>
<dbReference type="EMBL" id="FQWD01000006">
    <property type="protein sequence ID" value="SHH08355.1"/>
    <property type="molecule type" value="Genomic_DNA"/>
</dbReference>
<dbReference type="PANTHER" id="PTHR43731">
    <property type="entry name" value="RHOMBOID PROTEASE"/>
    <property type="match status" value="1"/>
</dbReference>
<dbReference type="AlphaFoldDB" id="A0A1M5Q2L0"/>
<evidence type="ECO:0000256" key="1">
    <source>
        <dbReference type="ARBA" id="ARBA00004141"/>
    </source>
</evidence>
<dbReference type="GO" id="GO:0006508">
    <property type="term" value="P:proteolysis"/>
    <property type="evidence" value="ECO:0007669"/>
    <property type="project" value="UniProtKB-KW"/>
</dbReference>
<proteinExistence type="predicted"/>
<dbReference type="InterPro" id="IPR023826">
    <property type="entry name" value="Rhom-like_SP_proteobac"/>
</dbReference>
<feature type="transmembrane region" description="Helical" evidence="5">
    <location>
        <begin position="110"/>
        <end position="128"/>
    </location>
</feature>
<dbReference type="NCBIfam" id="TIGR03902">
    <property type="entry name" value="rhom_GG_sort"/>
    <property type="match status" value="1"/>
</dbReference>
<evidence type="ECO:0000313" key="8">
    <source>
        <dbReference type="Proteomes" id="UP000184520"/>
    </source>
</evidence>
<dbReference type="Proteomes" id="UP000184520">
    <property type="component" value="Unassembled WGS sequence"/>
</dbReference>
<comment type="subcellular location">
    <subcellularLocation>
        <location evidence="1">Membrane</location>
        <topology evidence="1">Multi-pass membrane protein</topology>
    </subcellularLocation>
</comment>
<sequence>MIVALPLKPQFSLGPLILLATVFLLFLSGSATTELLAYDRYALESLETWRLLSGNLVHTNGYHLLLNSAGLFFLWALHGEHYRPMLFIKLFLWCGLGTSLGIYYLSPSLIWYVGLSGALHGLFVWGACMDIRNKIYSGVLLLLGIVAKVGWEQWQGSSDEVADLIGASVAIDAHLYGTVSGLALFILMWAMSALYVAIKPKQAA</sequence>
<keyword evidence="4 5" id="KW-0472">Membrane</keyword>
<dbReference type="STRING" id="634436.SAMN05216361_3716"/>
<dbReference type="PANTHER" id="PTHR43731:SF16">
    <property type="entry name" value="RHOMBOSORTASE"/>
    <property type="match status" value="1"/>
</dbReference>
<evidence type="ECO:0000256" key="5">
    <source>
        <dbReference type="SAM" id="Phobius"/>
    </source>
</evidence>
<accession>A0A1M5Q2L0</accession>
<name>A0A1M5Q2L0_9ALTE</name>
<keyword evidence="7" id="KW-0378">Hydrolase</keyword>
<evidence type="ECO:0000313" key="7">
    <source>
        <dbReference type="EMBL" id="SHH08355.1"/>
    </source>
</evidence>
<feature type="transmembrane region" description="Helical" evidence="5">
    <location>
        <begin position="86"/>
        <end position="104"/>
    </location>
</feature>
<dbReference type="GO" id="GO:0004252">
    <property type="term" value="F:serine-type endopeptidase activity"/>
    <property type="evidence" value="ECO:0007669"/>
    <property type="project" value="InterPro"/>
</dbReference>
<protein>
    <submittedName>
        <fullName evidence="7">Rhomboid family GlyGly-CTERM serine protease</fullName>
    </submittedName>
</protein>
<feature type="domain" description="Peptidase S54 rhomboid" evidence="6">
    <location>
        <begin position="47"/>
        <end position="189"/>
    </location>
</feature>
<feature type="transmembrane region" description="Helical" evidence="5">
    <location>
        <begin position="174"/>
        <end position="198"/>
    </location>
</feature>
<keyword evidence="3 5" id="KW-1133">Transmembrane helix</keyword>
<dbReference type="GO" id="GO:0016020">
    <property type="term" value="C:membrane"/>
    <property type="evidence" value="ECO:0007669"/>
    <property type="project" value="UniProtKB-SubCell"/>
</dbReference>
<dbReference type="InterPro" id="IPR050925">
    <property type="entry name" value="Rhomboid_protease_S54"/>
</dbReference>
<keyword evidence="7" id="KW-0645">Protease</keyword>
<dbReference type="Pfam" id="PF01694">
    <property type="entry name" value="Rhomboid"/>
    <property type="match status" value="1"/>
</dbReference>
<reference evidence="8" key="1">
    <citation type="submission" date="2016-11" db="EMBL/GenBank/DDBJ databases">
        <authorList>
            <person name="Varghese N."/>
            <person name="Submissions S."/>
        </authorList>
    </citation>
    <scope>NUCLEOTIDE SEQUENCE [LARGE SCALE GENOMIC DNA]</scope>
    <source>
        <strain evidence="8">CGMCC 1.8995</strain>
    </source>
</reference>
<evidence type="ECO:0000259" key="6">
    <source>
        <dbReference type="Pfam" id="PF01694"/>
    </source>
</evidence>
<dbReference type="SUPFAM" id="SSF144091">
    <property type="entry name" value="Rhomboid-like"/>
    <property type="match status" value="1"/>
</dbReference>
<evidence type="ECO:0000256" key="3">
    <source>
        <dbReference type="ARBA" id="ARBA00022989"/>
    </source>
</evidence>
<dbReference type="RefSeq" id="WP_342742643.1">
    <property type="nucleotide sequence ID" value="NZ_FQWD01000006.1"/>
</dbReference>
<feature type="transmembrane region" description="Helical" evidence="5">
    <location>
        <begin position="135"/>
        <end position="154"/>
    </location>
</feature>
<evidence type="ECO:0000256" key="2">
    <source>
        <dbReference type="ARBA" id="ARBA00022692"/>
    </source>
</evidence>
<evidence type="ECO:0000256" key="4">
    <source>
        <dbReference type="ARBA" id="ARBA00023136"/>
    </source>
</evidence>
<dbReference type="InterPro" id="IPR022764">
    <property type="entry name" value="Peptidase_S54_rhomboid_dom"/>
</dbReference>
<keyword evidence="8" id="KW-1185">Reference proteome</keyword>
<gene>
    <name evidence="7" type="ORF">SAMN05216361_3716</name>
</gene>
<organism evidence="7 8">
    <name type="scientific">Marisediminitalea aggregata</name>
    <dbReference type="NCBI Taxonomy" id="634436"/>
    <lineage>
        <taxon>Bacteria</taxon>
        <taxon>Pseudomonadati</taxon>
        <taxon>Pseudomonadota</taxon>
        <taxon>Gammaproteobacteria</taxon>
        <taxon>Alteromonadales</taxon>
        <taxon>Alteromonadaceae</taxon>
        <taxon>Marisediminitalea</taxon>
    </lineage>
</organism>